<comment type="caution">
    <text evidence="1">The sequence shown here is derived from an EMBL/GenBank/DDBJ whole genome shotgun (WGS) entry which is preliminary data.</text>
</comment>
<dbReference type="GeneID" id="44855151"/>
<evidence type="ECO:0000313" key="2">
    <source>
        <dbReference type="Proteomes" id="UP000605784"/>
    </source>
</evidence>
<keyword evidence="2" id="KW-1185">Reference proteome</keyword>
<reference evidence="1" key="2">
    <citation type="submission" date="2020-09" db="EMBL/GenBank/DDBJ databases">
        <authorList>
            <person name="Sun Q."/>
            <person name="Ohkuma M."/>
        </authorList>
    </citation>
    <scope>NUCLEOTIDE SEQUENCE</scope>
    <source>
        <strain evidence="1">JCM 17820</strain>
    </source>
</reference>
<name>A0A830GJL3_9EURY</name>
<proteinExistence type="predicted"/>
<dbReference type="EMBL" id="BMOU01000002">
    <property type="protein sequence ID" value="GGN91128.1"/>
    <property type="molecule type" value="Genomic_DNA"/>
</dbReference>
<reference evidence="1" key="1">
    <citation type="journal article" date="2014" name="Int. J. Syst. Evol. Microbiol.">
        <title>Complete genome sequence of Corynebacterium casei LMG S-19264T (=DSM 44701T), isolated from a smear-ripened cheese.</title>
        <authorList>
            <consortium name="US DOE Joint Genome Institute (JGI-PGF)"/>
            <person name="Walter F."/>
            <person name="Albersmeier A."/>
            <person name="Kalinowski J."/>
            <person name="Ruckert C."/>
        </authorList>
    </citation>
    <scope>NUCLEOTIDE SEQUENCE</scope>
    <source>
        <strain evidence="1">JCM 17820</strain>
    </source>
</reference>
<organism evidence="1 2">
    <name type="scientific">Haloarcula pellucida</name>
    <dbReference type="NCBI Taxonomy" id="1427151"/>
    <lineage>
        <taxon>Archaea</taxon>
        <taxon>Methanobacteriati</taxon>
        <taxon>Methanobacteriota</taxon>
        <taxon>Stenosarchaea group</taxon>
        <taxon>Halobacteria</taxon>
        <taxon>Halobacteriales</taxon>
        <taxon>Haloarculaceae</taxon>
        <taxon>Haloarcula</taxon>
    </lineage>
</organism>
<dbReference type="AlphaFoldDB" id="A0A830GJL3"/>
<protein>
    <submittedName>
        <fullName evidence="1">Uncharacterized protein</fullName>
    </submittedName>
</protein>
<dbReference type="RefSeq" id="WP_166966807.1">
    <property type="nucleotide sequence ID" value="NZ_BMOU01000002.1"/>
</dbReference>
<dbReference type="Proteomes" id="UP000605784">
    <property type="component" value="Unassembled WGS sequence"/>
</dbReference>
<gene>
    <name evidence="1" type="ORF">GCM10009030_13710</name>
</gene>
<accession>A0A830GJL3</accession>
<evidence type="ECO:0000313" key="1">
    <source>
        <dbReference type="EMBL" id="GGN91128.1"/>
    </source>
</evidence>
<sequence>MVCPHLDYRDTDGEHSFDHERPYCEIQGAFVSPMAADLCNDRAHFDHETHCTVYQRHHLGSDQLVPGLDLTDAD</sequence>